<dbReference type="Proteomes" id="UP001478817">
    <property type="component" value="Unassembled WGS sequence"/>
</dbReference>
<reference evidence="1 2" key="1">
    <citation type="submission" date="2024-04" db="EMBL/GenBank/DDBJ databases">
        <title>Human intestinal bacterial collection.</title>
        <authorList>
            <person name="Pauvert C."/>
            <person name="Hitch T.C.A."/>
            <person name="Clavel T."/>
        </authorList>
    </citation>
    <scope>NUCLEOTIDE SEQUENCE [LARGE SCALE GENOMIC DNA]</scope>
    <source>
        <strain evidence="1 2">CLA-AA-H197</strain>
    </source>
</reference>
<dbReference type="Pfam" id="PF07751">
    <property type="entry name" value="Abi_2"/>
    <property type="match status" value="1"/>
</dbReference>
<evidence type="ECO:0000313" key="1">
    <source>
        <dbReference type="EMBL" id="MEQ2637148.1"/>
    </source>
</evidence>
<dbReference type="InterPro" id="IPR011664">
    <property type="entry name" value="Abi_system_AbiD/AbiF-like"/>
</dbReference>
<name>A0ABV1IE25_9ACTN</name>
<dbReference type="EMBL" id="JBBNGS010000003">
    <property type="protein sequence ID" value="MEQ2637148.1"/>
    <property type="molecule type" value="Genomic_DNA"/>
</dbReference>
<comment type="caution">
    <text evidence="1">The sequence shown here is derived from an EMBL/GenBank/DDBJ whole genome shotgun (WGS) entry which is preliminary data.</text>
</comment>
<evidence type="ECO:0000313" key="2">
    <source>
        <dbReference type="Proteomes" id="UP001478817"/>
    </source>
</evidence>
<organism evidence="1 2">
    <name type="scientific">Paratractidigestivibacter faecalis</name>
    <dbReference type="NCBI Taxonomy" id="2292441"/>
    <lineage>
        <taxon>Bacteria</taxon>
        <taxon>Bacillati</taxon>
        <taxon>Actinomycetota</taxon>
        <taxon>Coriobacteriia</taxon>
        <taxon>Coriobacteriales</taxon>
        <taxon>Atopobiaceae</taxon>
        <taxon>Paratractidigestivibacter</taxon>
    </lineage>
</organism>
<keyword evidence="2" id="KW-1185">Reference proteome</keyword>
<gene>
    <name evidence="1" type="ORF">AAAT05_02110</name>
</gene>
<protein>
    <submittedName>
        <fullName evidence="1">Abi family protein</fullName>
    </submittedName>
</protein>
<proteinExistence type="predicted"/>
<sequence>MKALASLDRDLRYALLPLTLDVEHAARTKLVRIATERGDEDGYALSRDYMASLNHNERRRREGEVGMMGNDLFCGDLVGKYGGSPADMPVWVLMELFSFGSFINLYLFCAERWGDREMVHEHYMLRQAKSVRNARAHSSEILNGIAAVDTKINADAAIMAALAEIGLSHRVRTAKMKNPRIRQIATLMYLHAGLVTCGSGKRRASANLAELKERMGSTAELIPSNDAVQSSFAFLDTLIGNWF</sequence>
<accession>A0ABV1IE25</accession>
<dbReference type="RefSeq" id="WP_349181733.1">
    <property type="nucleotide sequence ID" value="NZ_JBBNGS010000003.1"/>
</dbReference>